<name>S4NZ39_9NEOP</name>
<evidence type="ECO:0000256" key="1">
    <source>
        <dbReference type="SAM" id="MobiDB-lite"/>
    </source>
</evidence>
<proteinExistence type="predicted"/>
<dbReference type="AlphaFoldDB" id="S4NZ39"/>
<protein>
    <submittedName>
        <fullName evidence="2">Uncharacterized protein</fullName>
    </submittedName>
</protein>
<evidence type="ECO:0000313" key="2">
    <source>
        <dbReference type="EMBL" id="JAA78975.1"/>
    </source>
</evidence>
<reference evidence="2" key="1">
    <citation type="journal article" date="2013" name="BMC Genomics">
        <title>Unscrambling butterfly oogenesis.</title>
        <authorList>
            <person name="Carter J.M."/>
            <person name="Baker S.C."/>
            <person name="Pink R."/>
            <person name="Carter D.R."/>
            <person name="Collins A."/>
            <person name="Tomlin J."/>
            <person name="Gibbs M."/>
            <person name="Breuker C.J."/>
        </authorList>
    </citation>
    <scope>NUCLEOTIDE SEQUENCE</scope>
    <source>
        <tissue evidence="2">Ovary</tissue>
    </source>
</reference>
<sequence>MFKMHILPNSPAHDTQDDTSHHVTPRIFRQYELNICKMSIFLKLTYNRISPHNKRCACFRSISLTFSMYSPNSFAIAV</sequence>
<organism evidence="2">
    <name type="scientific">Pararge aegeria</name>
    <name type="common">speckled wood butterfly</name>
    <dbReference type="NCBI Taxonomy" id="116150"/>
    <lineage>
        <taxon>Eukaryota</taxon>
        <taxon>Metazoa</taxon>
        <taxon>Ecdysozoa</taxon>
        <taxon>Arthropoda</taxon>
        <taxon>Hexapoda</taxon>
        <taxon>Insecta</taxon>
        <taxon>Pterygota</taxon>
        <taxon>Neoptera</taxon>
        <taxon>Endopterygota</taxon>
        <taxon>Lepidoptera</taxon>
        <taxon>Glossata</taxon>
        <taxon>Ditrysia</taxon>
        <taxon>Papilionoidea</taxon>
        <taxon>Nymphalidae</taxon>
        <taxon>Satyrinae</taxon>
        <taxon>Satyrini</taxon>
        <taxon>Parargina</taxon>
        <taxon>Pararge</taxon>
    </lineage>
</organism>
<reference evidence="2" key="2">
    <citation type="submission" date="2013-05" db="EMBL/GenBank/DDBJ databases">
        <authorList>
            <person name="Carter J.-M."/>
            <person name="Baker S.C."/>
            <person name="Pink R."/>
            <person name="Carter D.R.F."/>
            <person name="Collins A."/>
            <person name="Tomlin J."/>
            <person name="Gibbs M."/>
            <person name="Breuker C.J."/>
        </authorList>
    </citation>
    <scope>NUCLEOTIDE SEQUENCE</scope>
    <source>
        <tissue evidence="2">Ovary</tissue>
    </source>
</reference>
<accession>S4NZ39</accession>
<feature type="region of interest" description="Disordered" evidence="1">
    <location>
        <begin position="1"/>
        <end position="20"/>
    </location>
</feature>
<dbReference type="EMBL" id="GAIX01013585">
    <property type="protein sequence ID" value="JAA78975.1"/>
    <property type="molecule type" value="Transcribed_RNA"/>
</dbReference>